<name>A0A1X7SX16_AMPQE</name>
<evidence type="ECO:0000256" key="1">
    <source>
        <dbReference type="SAM" id="MobiDB-lite"/>
    </source>
</evidence>
<proteinExistence type="predicted"/>
<accession>A0A1X7SX16</accession>
<dbReference type="EnsemblMetazoa" id="Aqu2.1.06621_001">
    <property type="protein sequence ID" value="Aqu2.1.06621_001"/>
    <property type="gene ID" value="Aqu2.1.06621"/>
</dbReference>
<dbReference type="InParanoid" id="A0A1X7SX16"/>
<feature type="compositionally biased region" description="Low complexity" evidence="1">
    <location>
        <begin position="116"/>
        <end position="129"/>
    </location>
</feature>
<reference evidence="2" key="1">
    <citation type="submission" date="2017-05" db="UniProtKB">
        <authorList>
            <consortium name="EnsemblMetazoa"/>
        </authorList>
    </citation>
    <scope>IDENTIFICATION</scope>
</reference>
<feature type="region of interest" description="Disordered" evidence="1">
    <location>
        <begin position="108"/>
        <end position="130"/>
    </location>
</feature>
<protein>
    <submittedName>
        <fullName evidence="2">Uncharacterized protein</fullName>
    </submittedName>
</protein>
<evidence type="ECO:0000313" key="2">
    <source>
        <dbReference type="EnsemblMetazoa" id="Aqu2.1.06621_001"/>
    </source>
</evidence>
<sequence>MSLIKENVLFHLCCHLSVGQNENCDITVGGCWYMVFEPEDDTSLPPACTGLSPLYTTSRSLYYISQKLSQSSCTILLKFNSLKFTEFSTHQSQNVSVAEPILSSPSRTIGGGGGIVSPSPTSSMSSISTDRNKSLGLSEIWCQSVSKK</sequence>
<organism evidence="2">
    <name type="scientific">Amphimedon queenslandica</name>
    <name type="common">Sponge</name>
    <dbReference type="NCBI Taxonomy" id="400682"/>
    <lineage>
        <taxon>Eukaryota</taxon>
        <taxon>Metazoa</taxon>
        <taxon>Porifera</taxon>
        <taxon>Demospongiae</taxon>
        <taxon>Heteroscleromorpha</taxon>
        <taxon>Haplosclerida</taxon>
        <taxon>Niphatidae</taxon>
        <taxon>Amphimedon</taxon>
    </lineage>
</organism>
<dbReference type="AlphaFoldDB" id="A0A1X7SX16"/>